<dbReference type="Pfam" id="PF03552">
    <property type="entry name" value="Cellulose_synt"/>
    <property type="match status" value="1"/>
</dbReference>
<evidence type="ECO:0000256" key="3">
    <source>
        <dbReference type="ARBA" id="ARBA00022679"/>
    </source>
</evidence>
<reference evidence="9 10" key="1">
    <citation type="journal article" date="2010" name="Nature">
        <title>The Ectocarpus genome and the independent evolution of multicellularity in brown algae.</title>
        <authorList>
            <person name="Cock J.M."/>
            <person name="Sterck L."/>
            <person name="Rouze P."/>
            <person name="Scornet D."/>
            <person name="Allen A.E."/>
            <person name="Amoutzias G."/>
            <person name="Anthouard V."/>
            <person name="Artiguenave F."/>
            <person name="Aury J.M."/>
            <person name="Badger J.H."/>
            <person name="Beszteri B."/>
            <person name="Billiau K."/>
            <person name="Bonnet E."/>
            <person name="Bothwell J.H."/>
            <person name="Bowler C."/>
            <person name="Boyen C."/>
            <person name="Brownlee C."/>
            <person name="Carrano C.J."/>
            <person name="Charrier B."/>
            <person name="Cho G.Y."/>
            <person name="Coelho S.M."/>
            <person name="Collen J."/>
            <person name="Corre E."/>
            <person name="Da Silva C."/>
            <person name="Delage L."/>
            <person name="Delaroque N."/>
            <person name="Dittami S.M."/>
            <person name="Doulbeau S."/>
            <person name="Elias M."/>
            <person name="Farnham G."/>
            <person name="Gachon C.M."/>
            <person name="Gschloessl B."/>
            <person name="Heesch S."/>
            <person name="Jabbari K."/>
            <person name="Jubin C."/>
            <person name="Kawai H."/>
            <person name="Kimura K."/>
            <person name="Kloareg B."/>
            <person name="Kupper F.C."/>
            <person name="Lang D."/>
            <person name="Le Bail A."/>
            <person name="Leblanc C."/>
            <person name="Lerouge P."/>
            <person name="Lohr M."/>
            <person name="Lopez P.J."/>
            <person name="Martens C."/>
            <person name="Maumus F."/>
            <person name="Michel G."/>
            <person name="Miranda-Saavedra D."/>
            <person name="Morales J."/>
            <person name="Moreau H."/>
            <person name="Motomura T."/>
            <person name="Nagasato C."/>
            <person name="Napoli C.A."/>
            <person name="Nelson D.R."/>
            <person name="Nyvall-Collen P."/>
            <person name="Peters A.F."/>
            <person name="Pommier C."/>
            <person name="Potin P."/>
            <person name="Poulain J."/>
            <person name="Quesneville H."/>
            <person name="Read B."/>
            <person name="Rensing S.A."/>
            <person name="Ritter A."/>
            <person name="Rousvoal S."/>
            <person name="Samanta M."/>
            <person name="Samson G."/>
            <person name="Schroeder D.C."/>
            <person name="Segurens B."/>
            <person name="Strittmatter M."/>
            <person name="Tonon T."/>
            <person name="Tregear J.W."/>
            <person name="Valentin K."/>
            <person name="von Dassow P."/>
            <person name="Yamagishi T."/>
            <person name="Van de Peer Y."/>
            <person name="Wincker P."/>
        </authorList>
    </citation>
    <scope>NUCLEOTIDE SEQUENCE [LARGE SCALE GENOMIC DNA]</scope>
    <source>
        <strain evidence="10">Ec32 / CCAP1310/4</strain>
    </source>
</reference>
<feature type="transmembrane region" description="Helical" evidence="8">
    <location>
        <begin position="646"/>
        <end position="669"/>
    </location>
</feature>
<comment type="subcellular location">
    <subcellularLocation>
        <location evidence="1">Endomembrane system</location>
        <topology evidence="1">Multi-pass membrane protein</topology>
    </subcellularLocation>
</comment>
<feature type="transmembrane region" description="Helical" evidence="8">
    <location>
        <begin position="614"/>
        <end position="634"/>
    </location>
</feature>
<feature type="transmembrane region" description="Helical" evidence="8">
    <location>
        <begin position="718"/>
        <end position="738"/>
    </location>
</feature>
<evidence type="ECO:0000256" key="4">
    <source>
        <dbReference type="ARBA" id="ARBA00022692"/>
    </source>
</evidence>
<evidence type="ECO:0000256" key="5">
    <source>
        <dbReference type="ARBA" id="ARBA00022989"/>
    </source>
</evidence>
<dbReference type="InParanoid" id="D7FSC4"/>
<name>D7FSC4_ECTSI</name>
<dbReference type="Gene3D" id="3.90.550.10">
    <property type="entry name" value="Spore Coat Polysaccharide Biosynthesis Protein SpsA, Chain A"/>
    <property type="match status" value="1"/>
</dbReference>
<dbReference type="InterPro" id="IPR029044">
    <property type="entry name" value="Nucleotide-diphossugar_trans"/>
</dbReference>
<dbReference type="PANTHER" id="PTHR43867">
    <property type="entry name" value="CELLULOSE SYNTHASE CATALYTIC SUBUNIT A [UDP-FORMING]"/>
    <property type="match status" value="1"/>
</dbReference>
<evidence type="ECO:0000313" key="10">
    <source>
        <dbReference type="Proteomes" id="UP000002630"/>
    </source>
</evidence>
<dbReference type="STRING" id="2880.D7FSC4"/>
<dbReference type="EC" id="2.4.1.12" evidence="9"/>
<dbReference type="GO" id="GO:0016020">
    <property type="term" value="C:membrane"/>
    <property type="evidence" value="ECO:0007669"/>
    <property type="project" value="InterPro"/>
</dbReference>
<feature type="transmembrane region" description="Helical" evidence="8">
    <location>
        <begin position="779"/>
        <end position="802"/>
    </location>
</feature>
<keyword evidence="3 9" id="KW-0808">Transferase</keyword>
<gene>
    <name evidence="9" type="ORF">Esi_0231_0020</name>
</gene>
<organism evidence="9 10">
    <name type="scientific">Ectocarpus siliculosus</name>
    <name type="common">Brown alga</name>
    <name type="synonym">Conferva siliculosa</name>
    <dbReference type="NCBI Taxonomy" id="2880"/>
    <lineage>
        <taxon>Eukaryota</taxon>
        <taxon>Sar</taxon>
        <taxon>Stramenopiles</taxon>
        <taxon>Ochrophyta</taxon>
        <taxon>PX clade</taxon>
        <taxon>Phaeophyceae</taxon>
        <taxon>Ectocarpales</taxon>
        <taxon>Ectocarpaceae</taxon>
        <taxon>Ectocarpus</taxon>
    </lineage>
</organism>
<dbReference type="OrthoDB" id="185994at2759"/>
<feature type="region of interest" description="Disordered" evidence="7">
    <location>
        <begin position="1"/>
        <end position="36"/>
    </location>
</feature>
<dbReference type="eggNOG" id="ENOG502QQSH">
    <property type="taxonomic scope" value="Eukaryota"/>
</dbReference>
<sequence>MPSSRRANGHGQDSMGKVEEGRSNGHRRVKSGGGFTQRLGKMQEALGMAHSTPASGTDKRRSGKHGAYDPRFVQRGEKINPQTKESFSSSFLIRGVVVLNVASGFTYMVWRFLKTQDVPPEYKWWWWVFFMVEVFLLFAIWLGHSQRLFAVQRIRTTMDQIVSIDPAVGANAVVAILLPTAGERLDVVLKCLLGASSQRSWPSSSAAKMGRGDGLRVIVLDEKRRKEVYMLTSGVHALSTQILAPSTRKILQAEGVRNLTPLAFYEWCHEKRGFGKVHIFKDVGLSRAVAMVRQMDDLVTGDDGGDLYRLDRNQSFLNQGLDEDISKSKEGDEVEELTHGVSLLADESVHITPGFFQVFRGQAKQAACMIYYSRKDAGTPRISPKAGNMNAAMFPIDDPTSPPLIGPSTIVVVNDARHQLQPEFLQRTTPYFFDVDAITQQYKWAKVAFVQTPQRFRKDLPDDPLGNHAASQYDVINIGKDGIGAVSSSGQGSLWRVEALKGRSPDGKTGVDPKDLGLVGKKLGFRAEMLIEDTHTSIELFRQGWRSVYVNEPGEVLAWCTHQPTNLTWRIKQVLRWHQGAVQLLYTKGLRYTSFGGSFPTVFHRMYAFDQATYYLQAIPGYVLLLMPVVYGVTGQPPFNTDITSYFSYFVPFIVTAVLPTVISAQWRSIDSHRLTRDEQTWLSTTYVQIYAFLQVSWTRLIRGNPDHAWVARVPTWPLTLVFAAQFVAIAGAVYWTLHNGFDTYYKNTLSICAGAFLGMFYLWPMMALQVGLGRPSFWFFKLGAYVVLGVSMVILGSIPGLDLQIG</sequence>
<dbReference type="Proteomes" id="UP000002630">
    <property type="component" value="Linkage Group LG08"/>
</dbReference>
<feature type="transmembrane region" description="Helical" evidence="8">
    <location>
        <begin position="91"/>
        <end position="112"/>
    </location>
</feature>
<dbReference type="EMBL" id="FN649733">
    <property type="protein sequence ID" value="CBJ31065.1"/>
    <property type="molecule type" value="Genomic_DNA"/>
</dbReference>
<dbReference type="PANTHER" id="PTHR43867:SF2">
    <property type="entry name" value="CELLULOSE SYNTHASE CATALYTIC SUBUNIT A [UDP-FORMING]"/>
    <property type="match status" value="1"/>
</dbReference>
<dbReference type="InterPro" id="IPR005150">
    <property type="entry name" value="Cellulose_synth"/>
</dbReference>
<feature type="transmembrane region" description="Helical" evidence="8">
    <location>
        <begin position="124"/>
        <end position="143"/>
    </location>
</feature>
<dbReference type="InterPro" id="IPR050321">
    <property type="entry name" value="Glycosyltr_2/OpgH_subfam"/>
</dbReference>
<dbReference type="GO" id="GO:0012505">
    <property type="term" value="C:endomembrane system"/>
    <property type="evidence" value="ECO:0007669"/>
    <property type="project" value="UniProtKB-SubCell"/>
</dbReference>
<dbReference type="GO" id="GO:0016760">
    <property type="term" value="F:cellulose synthase (UDP-forming) activity"/>
    <property type="evidence" value="ECO:0007669"/>
    <property type="project" value="UniProtKB-EC"/>
</dbReference>
<evidence type="ECO:0000256" key="8">
    <source>
        <dbReference type="SAM" id="Phobius"/>
    </source>
</evidence>
<accession>D7FSC4</accession>
<keyword evidence="6 8" id="KW-0472">Membrane</keyword>
<keyword evidence="2 9" id="KW-0328">Glycosyltransferase</keyword>
<keyword evidence="4 8" id="KW-0812">Transmembrane</keyword>
<feature type="transmembrane region" description="Helical" evidence="8">
    <location>
        <begin position="750"/>
        <end position="773"/>
    </location>
</feature>
<evidence type="ECO:0000256" key="1">
    <source>
        <dbReference type="ARBA" id="ARBA00004127"/>
    </source>
</evidence>
<feature type="transmembrane region" description="Helical" evidence="8">
    <location>
        <begin position="681"/>
        <end position="698"/>
    </location>
</feature>
<keyword evidence="5 8" id="KW-1133">Transmembrane helix</keyword>
<dbReference type="SUPFAM" id="SSF53448">
    <property type="entry name" value="Nucleotide-diphospho-sugar transferases"/>
    <property type="match status" value="1"/>
</dbReference>
<evidence type="ECO:0000313" key="9">
    <source>
        <dbReference type="EMBL" id="CBJ31065.1"/>
    </source>
</evidence>
<dbReference type="GO" id="GO:0030244">
    <property type="term" value="P:cellulose biosynthetic process"/>
    <property type="evidence" value="ECO:0007669"/>
    <property type="project" value="InterPro"/>
</dbReference>
<evidence type="ECO:0000256" key="6">
    <source>
        <dbReference type="ARBA" id="ARBA00023136"/>
    </source>
</evidence>
<protein>
    <submittedName>
        <fullName evidence="9">Cellulose synthase (UDP-forming), family GT2</fullName>
        <ecNumber evidence="9">2.4.1.12</ecNumber>
    </submittedName>
</protein>
<evidence type="ECO:0000256" key="2">
    <source>
        <dbReference type="ARBA" id="ARBA00022676"/>
    </source>
</evidence>
<dbReference type="AlphaFoldDB" id="D7FSC4"/>
<evidence type="ECO:0000256" key="7">
    <source>
        <dbReference type="SAM" id="MobiDB-lite"/>
    </source>
</evidence>
<proteinExistence type="predicted"/>
<feature type="region of interest" description="Disordered" evidence="7">
    <location>
        <begin position="49"/>
        <end position="71"/>
    </location>
</feature>
<keyword evidence="10" id="KW-1185">Reference proteome</keyword>
<dbReference type="EMBL" id="FN648411">
    <property type="protein sequence ID" value="CBJ31065.1"/>
    <property type="molecule type" value="Genomic_DNA"/>
</dbReference>